<organism evidence="1 2">
    <name type="scientific">Lentinus tigrinus ALCF2SS1-6</name>
    <dbReference type="NCBI Taxonomy" id="1328759"/>
    <lineage>
        <taxon>Eukaryota</taxon>
        <taxon>Fungi</taxon>
        <taxon>Dikarya</taxon>
        <taxon>Basidiomycota</taxon>
        <taxon>Agaricomycotina</taxon>
        <taxon>Agaricomycetes</taxon>
        <taxon>Polyporales</taxon>
        <taxon>Polyporaceae</taxon>
        <taxon>Lentinus</taxon>
    </lineage>
</organism>
<accession>A0A5C2SAU9</accession>
<dbReference type="EMBL" id="ML122266">
    <property type="protein sequence ID" value="RPD60388.1"/>
    <property type="molecule type" value="Genomic_DNA"/>
</dbReference>
<proteinExistence type="predicted"/>
<dbReference type="STRING" id="1328759.A0A5C2SAU9"/>
<evidence type="ECO:0000313" key="2">
    <source>
        <dbReference type="Proteomes" id="UP000313359"/>
    </source>
</evidence>
<evidence type="ECO:0008006" key="3">
    <source>
        <dbReference type="Google" id="ProtNLM"/>
    </source>
</evidence>
<keyword evidence="2" id="KW-1185">Reference proteome</keyword>
<dbReference type="AlphaFoldDB" id="A0A5C2SAU9"/>
<evidence type="ECO:0000313" key="1">
    <source>
        <dbReference type="EMBL" id="RPD60388.1"/>
    </source>
</evidence>
<sequence length="230" mass="24980">MQQCASRVRQLHVPASCLRDGADLERLISTLAGLEAEALEHCSLDLFDNPDAKDIPLSLFTGKAGSRLRSLCLNPAMSFPTTSLPNLTRLLLCESAWEHCMAVSVHTPNPVQHPMCNIWALLGFLAKTPKLETLSLHCQLVSTQDVSPPTSRPRLKELRCFDYGAPAWTTNEAGPLSTLLTEIVLPARCHVHLAGNMSGEQPNAFSQPSSSSCPVAARIRQVCTSVSPSR</sequence>
<reference evidence="1" key="1">
    <citation type="journal article" date="2018" name="Genome Biol. Evol.">
        <title>Genomics and development of Lentinus tigrinus, a white-rot wood-decaying mushroom with dimorphic fruiting bodies.</title>
        <authorList>
            <person name="Wu B."/>
            <person name="Xu Z."/>
            <person name="Knudson A."/>
            <person name="Carlson A."/>
            <person name="Chen N."/>
            <person name="Kovaka S."/>
            <person name="LaButti K."/>
            <person name="Lipzen A."/>
            <person name="Pennachio C."/>
            <person name="Riley R."/>
            <person name="Schakwitz W."/>
            <person name="Umezawa K."/>
            <person name="Ohm R.A."/>
            <person name="Grigoriev I.V."/>
            <person name="Nagy L.G."/>
            <person name="Gibbons J."/>
            <person name="Hibbett D."/>
        </authorList>
    </citation>
    <scope>NUCLEOTIDE SEQUENCE [LARGE SCALE GENOMIC DNA]</scope>
    <source>
        <strain evidence="1">ALCF2SS1-6</strain>
    </source>
</reference>
<name>A0A5C2SAU9_9APHY</name>
<gene>
    <name evidence="1" type="ORF">L227DRAFT_100851</name>
</gene>
<protein>
    <recommendedName>
        <fullName evidence="3">F-box domain-containing protein</fullName>
    </recommendedName>
</protein>
<dbReference type="Proteomes" id="UP000313359">
    <property type="component" value="Unassembled WGS sequence"/>
</dbReference>